<evidence type="ECO:0000313" key="14">
    <source>
        <dbReference type="EMBL" id="SFJ06612.1"/>
    </source>
</evidence>
<dbReference type="FunFam" id="3.30.559.10:FF:000007">
    <property type="entry name" value="Dihydrolipoamide acetyltransferase component of pyruvate dehydrogenase complex"/>
    <property type="match status" value="1"/>
</dbReference>
<dbReference type="PROSITE" id="PS50968">
    <property type="entry name" value="BIOTINYL_LIPOYL"/>
    <property type="match status" value="1"/>
</dbReference>
<dbReference type="PROSITE" id="PS51826">
    <property type="entry name" value="PSBD"/>
    <property type="match status" value="1"/>
</dbReference>
<dbReference type="PROSITE" id="PS00189">
    <property type="entry name" value="LIPOYL"/>
    <property type="match status" value="1"/>
</dbReference>
<dbReference type="InterPro" id="IPR001078">
    <property type="entry name" value="2-oxoacid_DH_actylTfrase"/>
</dbReference>
<dbReference type="Gene3D" id="2.40.50.100">
    <property type="match status" value="1"/>
</dbReference>
<dbReference type="InterPro" id="IPR000089">
    <property type="entry name" value="Biotin_lipoyl"/>
</dbReference>
<feature type="region of interest" description="Disordered" evidence="11">
    <location>
        <begin position="82"/>
        <end position="164"/>
    </location>
</feature>
<evidence type="ECO:0000256" key="8">
    <source>
        <dbReference type="ARBA" id="ARBA00023315"/>
    </source>
</evidence>
<dbReference type="InterPro" id="IPR011053">
    <property type="entry name" value="Single_hybrid_motif"/>
</dbReference>
<evidence type="ECO:0000256" key="7">
    <source>
        <dbReference type="ARBA" id="ARBA00022823"/>
    </source>
</evidence>
<proteinExistence type="inferred from homology"/>
<feature type="domain" description="Peripheral subunit-binding (PSBD)" evidence="13">
    <location>
        <begin position="146"/>
        <end position="183"/>
    </location>
</feature>
<keyword evidence="15" id="KW-1185">Reference proteome</keyword>
<comment type="subunit">
    <text evidence="5">Forms a 24-polypeptide structural core with octahedral symmetry. Part of the 2-oxoglutarate dehydrogenase (OGDH) complex composed of E1 (2-oxoglutarate dehydrogenase), E2 (dihydrolipoamide succinyltransferase) and E3 (dihydrolipoamide dehydrogenase); the complex contains multiple copies of the three enzymatic components (E1, E2 and E3).</text>
</comment>
<keyword evidence="8 10" id="KW-0012">Acyltransferase</keyword>
<dbReference type="Gene3D" id="4.10.320.10">
    <property type="entry name" value="E3-binding domain"/>
    <property type="match status" value="1"/>
</dbReference>
<dbReference type="GO" id="GO:0005737">
    <property type="term" value="C:cytoplasm"/>
    <property type="evidence" value="ECO:0007669"/>
    <property type="project" value="TreeGrafter"/>
</dbReference>
<dbReference type="OrthoDB" id="9805770at2"/>
<dbReference type="SUPFAM" id="SSF47005">
    <property type="entry name" value="Peripheral subunit-binding domain of 2-oxo acid dehydrogenase complex"/>
    <property type="match status" value="1"/>
</dbReference>
<evidence type="ECO:0000256" key="5">
    <source>
        <dbReference type="ARBA" id="ARBA00011666"/>
    </source>
</evidence>
<dbReference type="Gene3D" id="3.30.559.10">
    <property type="entry name" value="Chloramphenicol acetyltransferase-like domain"/>
    <property type="match status" value="1"/>
</dbReference>
<evidence type="ECO:0000256" key="3">
    <source>
        <dbReference type="ARBA" id="ARBA00005145"/>
    </source>
</evidence>
<sequence length="437" mass="45862">MTLRTIRMPDIGEGIAEAELSAWLVKQGELVAEDQLLAEVTTDKATVEIPSPVAGRIAWLGGAPGDVLAVGADLVRIETDPNAELSDDAPAEPAPEAEPKPAEGPAPKPDPEPAAEKAAAKPAPPPRKPAPAAGGAPARGATGKPLAAPSVRGRAREAGVDLRQVRGSGPAGRILHEDLDAFISHGPAAPAPGGLAPRPEVEEVRVVGVRRRIAERMALAKSRIPHFSIVEEVDVEALETLREALNRRHAATRGKLTLLPFLLRALARAIQDHPGVNARYDDEAGVVSRHAALHAGIATQTDQGLMVPVLRHAEAQGLWQLARAIRRLSEAAREKRAAPEDLSGSTLTVTSLGPLGAIATTPIVNHPEVAIVGVNRIAVRPAWDGSGFVPRRMMNLSCSFDHRVVDGWAAAAFVADLKALLETPAEIFIDADAGDAP</sequence>
<comment type="cofactor">
    <cofactor evidence="1 10">
        <name>(R)-lipoate</name>
        <dbReference type="ChEBI" id="CHEBI:83088"/>
    </cofactor>
</comment>
<evidence type="ECO:0000256" key="1">
    <source>
        <dbReference type="ARBA" id="ARBA00001938"/>
    </source>
</evidence>
<dbReference type="Pfam" id="PF00198">
    <property type="entry name" value="2-oxoacid_dh"/>
    <property type="match status" value="1"/>
</dbReference>
<dbReference type="SUPFAM" id="SSF51230">
    <property type="entry name" value="Single hybrid motif"/>
    <property type="match status" value="1"/>
</dbReference>
<dbReference type="RefSeq" id="WP_092864785.1">
    <property type="nucleotide sequence ID" value="NZ_FOQH01000013.1"/>
</dbReference>
<dbReference type="EC" id="2.3.1.-" evidence="10"/>
<evidence type="ECO:0000256" key="9">
    <source>
        <dbReference type="ARBA" id="ARBA00052761"/>
    </source>
</evidence>
<name>A0A1I3NBJ5_9RHOB</name>
<organism evidence="14 15">
    <name type="scientific">Albimonas pacifica</name>
    <dbReference type="NCBI Taxonomy" id="1114924"/>
    <lineage>
        <taxon>Bacteria</taxon>
        <taxon>Pseudomonadati</taxon>
        <taxon>Pseudomonadota</taxon>
        <taxon>Alphaproteobacteria</taxon>
        <taxon>Rhodobacterales</taxon>
        <taxon>Paracoccaceae</taxon>
        <taxon>Albimonas</taxon>
    </lineage>
</organism>
<dbReference type="GO" id="GO:0016407">
    <property type="term" value="F:acetyltransferase activity"/>
    <property type="evidence" value="ECO:0007669"/>
    <property type="project" value="TreeGrafter"/>
</dbReference>
<feature type="compositionally biased region" description="Basic and acidic residues" evidence="11">
    <location>
        <begin position="109"/>
        <end position="119"/>
    </location>
</feature>
<evidence type="ECO:0000313" key="15">
    <source>
        <dbReference type="Proteomes" id="UP000199377"/>
    </source>
</evidence>
<comment type="pathway">
    <text evidence="3">Amino-acid degradation; L-lysine degradation via saccharopine pathway; glutaryl-CoA from L-lysine: step 6/6.</text>
</comment>
<dbReference type="AlphaFoldDB" id="A0A1I3NBJ5"/>
<keyword evidence="6 10" id="KW-0808">Transferase</keyword>
<dbReference type="InterPro" id="IPR023213">
    <property type="entry name" value="CAT-like_dom_sf"/>
</dbReference>
<protein>
    <recommendedName>
        <fullName evidence="10">Dihydrolipoamide acetyltransferase component of pyruvate dehydrogenase complex</fullName>
        <ecNumber evidence="10">2.3.1.-</ecNumber>
    </recommendedName>
</protein>
<feature type="domain" description="Lipoyl-binding" evidence="12">
    <location>
        <begin position="3"/>
        <end position="78"/>
    </location>
</feature>
<dbReference type="CDD" id="cd06849">
    <property type="entry name" value="lipoyl_domain"/>
    <property type="match status" value="1"/>
</dbReference>
<dbReference type="STRING" id="1114924.SAMN05216258_11322"/>
<dbReference type="PANTHER" id="PTHR43178">
    <property type="entry name" value="DIHYDROLIPOAMIDE ACETYLTRANSFERASE COMPONENT OF PYRUVATE DEHYDROGENASE COMPLEX"/>
    <property type="match status" value="1"/>
</dbReference>
<evidence type="ECO:0000256" key="11">
    <source>
        <dbReference type="SAM" id="MobiDB-lite"/>
    </source>
</evidence>
<comment type="function">
    <text evidence="2">E2 component of the 2-oxoglutarate dehydrogenase (OGDH) complex which catalyzes the second step in the conversion of 2-oxoglutarate to succinyl-CoA and CO(2).</text>
</comment>
<evidence type="ECO:0000256" key="10">
    <source>
        <dbReference type="RuleBase" id="RU003423"/>
    </source>
</evidence>
<feature type="compositionally biased region" description="Low complexity" evidence="11">
    <location>
        <begin position="130"/>
        <end position="145"/>
    </location>
</feature>
<dbReference type="Pfam" id="PF00364">
    <property type="entry name" value="Biotin_lipoyl"/>
    <property type="match status" value="1"/>
</dbReference>
<evidence type="ECO:0000256" key="4">
    <source>
        <dbReference type="ARBA" id="ARBA00007317"/>
    </source>
</evidence>
<dbReference type="InterPro" id="IPR003016">
    <property type="entry name" value="2-oxoA_DH_lipoyl-BS"/>
</dbReference>
<comment type="catalytic activity">
    <reaction evidence="9">
        <text>N(6)-[(R)-dihydrolipoyl]-L-lysyl-[protein] + succinyl-CoA = N(6)-[(R)-S(8)-succinyldihydrolipoyl]-L-lysyl-[protein] + CoA</text>
        <dbReference type="Rhea" id="RHEA:15213"/>
        <dbReference type="Rhea" id="RHEA-COMP:10475"/>
        <dbReference type="Rhea" id="RHEA-COMP:20092"/>
        <dbReference type="ChEBI" id="CHEBI:57287"/>
        <dbReference type="ChEBI" id="CHEBI:57292"/>
        <dbReference type="ChEBI" id="CHEBI:83100"/>
        <dbReference type="ChEBI" id="CHEBI:83120"/>
        <dbReference type="EC" id="2.3.1.61"/>
    </reaction>
</comment>
<evidence type="ECO:0000256" key="6">
    <source>
        <dbReference type="ARBA" id="ARBA00022679"/>
    </source>
</evidence>
<comment type="similarity">
    <text evidence="4 10">Belongs to the 2-oxoacid dehydrogenase family.</text>
</comment>
<keyword evidence="7 10" id="KW-0450">Lipoyl</keyword>
<dbReference type="GO" id="GO:0004149">
    <property type="term" value="F:dihydrolipoyllysine-residue succinyltransferase activity"/>
    <property type="evidence" value="ECO:0007669"/>
    <property type="project" value="UniProtKB-EC"/>
</dbReference>
<dbReference type="Pfam" id="PF02817">
    <property type="entry name" value="E3_binding"/>
    <property type="match status" value="1"/>
</dbReference>
<dbReference type="GO" id="GO:0031405">
    <property type="term" value="F:lipoic acid binding"/>
    <property type="evidence" value="ECO:0007669"/>
    <property type="project" value="TreeGrafter"/>
</dbReference>
<evidence type="ECO:0000259" key="12">
    <source>
        <dbReference type="PROSITE" id="PS50968"/>
    </source>
</evidence>
<evidence type="ECO:0000256" key="2">
    <source>
        <dbReference type="ARBA" id="ARBA00004052"/>
    </source>
</evidence>
<dbReference type="InterPro" id="IPR036625">
    <property type="entry name" value="E3-bd_dom_sf"/>
</dbReference>
<gene>
    <name evidence="14" type="ORF">SAMN05216258_11322</name>
</gene>
<accession>A0A1I3NBJ5</accession>
<dbReference type="InterPro" id="IPR050743">
    <property type="entry name" value="2-oxoacid_DH_E2_comp"/>
</dbReference>
<reference evidence="14 15" key="1">
    <citation type="submission" date="2016-10" db="EMBL/GenBank/DDBJ databases">
        <authorList>
            <person name="de Groot N.N."/>
        </authorList>
    </citation>
    <scope>NUCLEOTIDE SEQUENCE [LARGE SCALE GENOMIC DNA]</scope>
    <source>
        <strain evidence="14 15">CGMCC 1.11030</strain>
    </source>
</reference>
<dbReference type="EMBL" id="FOQH01000013">
    <property type="protein sequence ID" value="SFJ06612.1"/>
    <property type="molecule type" value="Genomic_DNA"/>
</dbReference>
<dbReference type="InterPro" id="IPR004167">
    <property type="entry name" value="PSBD"/>
</dbReference>
<evidence type="ECO:0000259" key="13">
    <source>
        <dbReference type="PROSITE" id="PS51826"/>
    </source>
</evidence>
<feature type="compositionally biased region" description="Basic and acidic residues" evidence="11">
    <location>
        <begin position="154"/>
        <end position="164"/>
    </location>
</feature>
<dbReference type="PANTHER" id="PTHR43178:SF5">
    <property type="entry name" value="LIPOAMIDE ACYLTRANSFERASE COMPONENT OF BRANCHED-CHAIN ALPHA-KETO ACID DEHYDROGENASE COMPLEX, MITOCHONDRIAL"/>
    <property type="match status" value="1"/>
</dbReference>
<dbReference type="Proteomes" id="UP000199377">
    <property type="component" value="Unassembled WGS sequence"/>
</dbReference>
<dbReference type="SUPFAM" id="SSF52777">
    <property type="entry name" value="CoA-dependent acyltransferases"/>
    <property type="match status" value="1"/>
</dbReference>